<dbReference type="PANTHER" id="PTHR11461:SF211">
    <property type="entry name" value="GH10112P-RELATED"/>
    <property type="match status" value="1"/>
</dbReference>
<dbReference type="Gene3D" id="2.30.39.10">
    <property type="entry name" value="Alpha-1-antitrypsin, domain 1"/>
    <property type="match status" value="1"/>
</dbReference>
<dbReference type="Gene3D" id="3.30.497.10">
    <property type="entry name" value="Antithrombin, subunit I, domain 2"/>
    <property type="match status" value="1"/>
</dbReference>
<accession>A0A7R8YTW4</accession>
<evidence type="ECO:0000256" key="4">
    <source>
        <dbReference type="RuleBase" id="RU000411"/>
    </source>
</evidence>
<evidence type="ECO:0000313" key="7">
    <source>
        <dbReference type="Proteomes" id="UP000594454"/>
    </source>
</evidence>
<dbReference type="FunCoup" id="A0A7R8YTW4">
    <property type="interactions" value="90"/>
</dbReference>
<organism evidence="6 7">
    <name type="scientific">Hermetia illucens</name>
    <name type="common">Black soldier fly</name>
    <dbReference type="NCBI Taxonomy" id="343691"/>
    <lineage>
        <taxon>Eukaryota</taxon>
        <taxon>Metazoa</taxon>
        <taxon>Ecdysozoa</taxon>
        <taxon>Arthropoda</taxon>
        <taxon>Hexapoda</taxon>
        <taxon>Insecta</taxon>
        <taxon>Pterygota</taxon>
        <taxon>Neoptera</taxon>
        <taxon>Endopterygota</taxon>
        <taxon>Diptera</taxon>
        <taxon>Brachycera</taxon>
        <taxon>Stratiomyomorpha</taxon>
        <taxon>Stratiomyidae</taxon>
        <taxon>Hermetiinae</taxon>
        <taxon>Hermetia</taxon>
    </lineage>
</organism>
<dbReference type="SUPFAM" id="SSF56574">
    <property type="entry name" value="Serpins"/>
    <property type="match status" value="1"/>
</dbReference>
<comment type="similarity">
    <text evidence="1 4">Belongs to the serpin family.</text>
</comment>
<reference evidence="6 7" key="1">
    <citation type="submission" date="2020-11" db="EMBL/GenBank/DDBJ databases">
        <authorList>
            <person name="Wallbank WR R."/>
            <person name="Pardo Diaz C."/>
            <person name="Kozak K."/>
            <person name="Martin S."/>
            <person name="Jiggins C."/>
            <person name="Moest M."/>
            <person name="Warren A I."/>
            <person name="Generalovic N T."/>
            <person name="Byers J.R.P. K."/>
            <person name="Montejo-Kovacevich G."/>
            <person name="Yen C E."/>
        </authorList>
    </citation>
    <scope>NUCLEOTIDE SEQUENCE [LARGE SCALE GENOMIC DNA]</scope>
</reference>
<dbReference type="OrthoDB" id="671595at2759"/>
<dbReference type="InterPro" id="IPR042185">
    <property type="entry name" value="Serpin_sf_2"/>
</dbReference>
<dbReference type="Proteomes" id="UP000594454">
    <property type="component" value="Chromosome 2"/>
</dbReference>
<dbReference type="InterPro" id="IPR000215">
    <property type="entry name" value="Serpin_fam"/>
</dbReference>
<evidence type="ECO:0000256" key="3">
    <source>
        <dbReference type="ARBA" id="ARBA00022900"/>
    </source>
</evidence>
<evidence type="ECO:0000313" key="6">
    <source>
        <dbReference type="EMBL" id="CAD7082124.1"/>
    </source>
</evidence>
<dbReference type="SMART" id="SM00093">
    <property type="entry name" value="SERPIN"/>
    <property type="match status" value="1"/>
</dbReference>
<dbReference type="InterPro" id="IPR023795">
    <property type="entry name" value="Serpin_CS"/>
</dbReference>
<keyword evidence="2" id="KW-0646">Protease inhibitor</keyword>
<proteinExistence type="inferred from homology"/>
<dbReference type="GO" id="GO:0004867">
    <property type="term" value="F:serine-type endopeptidase inhibitor activity"/>
    <property type="evidence" value="ECO:0007669"/>
    <property type="project" value="UniProtKB-KW"/>
</dbReference>
<dbReference type="PROSITE" id="PS00284">
    <property type="entry name" value="SERPIN"/>
    <property type="match status" value="1"/>
</dbReference>
<dbReference type="InParanoid" id="A0A7R8YTW4"/>
<sequence length="382" mass="43127">MSVKPRKSEFNKKGVAFGLELYKNVRAISKPTNTVLSPVSIHLALGLTYMGASGETQREMKRVLRLEDDKTLTGKSFYGVLCKYQKNPNIVIANKLYVQQGFEIKAEMNQVAKKWFKSEIEAVDFSEQASAAETVNKWIKEKTGGKITDIVNQDAFEPNTVLILLNALYFKCNWKHPFDMNTEEGHFWLNDGESMKVTMMKQRSMKASYAEFGDLDSIAVQLPFADEDLSMLILLPNNKTGLDALEAKLVGLDLPQRRKQMMQETVKITMPLFRVEFEQNLNDALKKMGLASMFNTNDANFSELIEDGGDNFFVSKVVHKTFIDVNTGGVEAAAATTVEIIPRASPELPKDILVDHPFLFALFSKKHRLFFVGSIRNPQDKM</sequence>
<dbReference type="PANTHER" id="PTHR11461">
    <property type="entry name" value="SERINE PROTEASE INHIBITOR, SERPIN"/>
    <property type="match status" value="1"/>
</dbReference>
<dbReference type="CDD" id="cd19601">
    <property type="entry name" value="serpin42Da-like"/>
    <property type="match status" value="1"/>
</dbReference>
<feature type="domain" description="Serpin" evidence="5">
    <location>
        <begin position="19"/>
        <end position="378"/>
    </location>
</feature>
<dbReference type="InterPro" id="IPR036186">
    <property type="entry name" value="Serpin_sf"/>
</dbReference>
<protein>
    <recommendedName>
        <fullName evidence="5">Serpin domain-containing protein</fullName>
    </recommendedName>
</protein>
<keyword evidence="7" id="KW-1185">Reference proteome</keyword>
<evidence type="ECO:0000259" key="5">
    <source>
        <dbReference type="SMART" id="SM00093"/>
    </source>
</evidence>
<dbReference type="AlphaFoldDB" id="A0A7R8YTW4"/>
<dbReference type="GO" id="GO:0005615">
    <property type="term" value="C:extracellular space"/>
    <property type="evidence" value="ECO:0007669"/>
    <property type="project" value="InterPro"/>
</dbReference>
<dbReference type="InterPro" id="IPR023796">
    <property type="entry name" value="Serpin_dom"/>
</dbReference>
<evidence type="ECO:0000256" key="2">
    <source>
        <dbReference type="ARBA" id="ARBA00022690"/>
    </source>
</evidence>
<dbReference type="Pfam" id="PF00079">
    <property type="entry name" value="Serpin"/>
    <property type="match status" value="1"/>
</dbReference>
<evidence type="ECO:0000256" key="1">
    <source>
        <dbReference type="ARBA" id="ARBA00009500"/>
    </source>
</evidence>
<name>A0A7R8YTW4_HERIL</name>
<dbReference type="InterPro" id="IPR042178">
    <property type="entry name" value="Serpin_sf_1"/>
</dbReference>
<dbReference type="EMBL" id="LR899010">
    <property type="protein sequence ID" value="CAD7082124.1"/>
    <property type="molecule type" value="Genomic_DNA"/>
</dbReference>
<keyword evidence="3" id="KW-0722">Serine protease inhibitor</keyword>
<dbReference type="OMA" id="DAFEPNT"/>
<gene>
    <name evidence="6" type="ORF">HERILL_LOCUS5183</name>
</gene>